<dbReference type="RefSeq" id="WP_014789674.1">
    <property type="nucleotide sequence ID" value="NC_018015.1"/>
</dbReference>
<feature type="transmembrane region" description="Helical" evidence="1">
    <location>
        <begin position="105"/>
        <end position="126"/>
    </location>
</feature>
<dbReference type="HOGENOM" id="CLU_100105_0_0_2"/>
<dbReference type="EMBL" id="CP003651">
    <property type="protein sequence ID" value="AFL96043.1"/>
    <property type="molecule type" value="Genomic_DNA"/>
</dbReference>
<keyword evidence="1" id="KW-1133">Transmembrane helix</keyword>
<gene>
    <name evidence="2" type="ORF">CL1_1847</name>
</gene>
<dbReference type="InterPro" id="IPR009339">
    <property type="entry name" value="DUF998"/>
</dbReference>
<evidence type="ECO:0000313" key="2">
    <source>
        <dbReference type="EMBL" id="AFL96043.1"/>
    </source>
</evidence>
<keyword evidence="3" id="KW-1185">Reference proteome</keyword>
<protein>
    <recommendedName>
        <fullName evidence="4">DUF998 domain-containing protein</fullName>
    </recommendedName>
</protein>
<dbReference type="AlphaFoldDB" id="I3ZWF9"/>
<dbReference type="Pfam" id="PF06197">
    <property type="entry name" value="DUF998"/>
    <property type="match status" value="1"/>
</dbReference>
<dbReference type="PANTHER" id="PTHR42241">
    <property type="entry name" value="HYPOTHETICAL MEMBRANE PROTEIN, CONSERVED, DUF998 FAMILY"/>
    <property type="match status" value="1"/>
</dbReference>
<evidence type="ECO:0008006" key="4">
    <source>
        <dbReference type="Google" id="ProtNLM"/>
    </source>
</evidence>
<evidence type="ECO:0000313" key="3">
    <source>
        <dbReference type="Proteomes" id="UP000006064"/>
    </source>
</evidence>
<dbReference type="Proteomes" id="UP000006064">
    <property type="component" value="Chromosome"/>
</dbReference>
<feature type="transmembrane region" description="Helical" evidence="1">
    <location>
        <begin position="133"/>
        <end position="151"/>
    </location>
</feature>
<dbReference type="PANTHER" id="PTHR42241:SF2">
    <property type="entry name" value="HYPOTHETICAL MEMBRANE PROTEIN, CONSERVED, DUF998 FAMILY"/>
    <property type="match status" value="1"/>
</dbReference>
<accession>I3ZWF9</accession>
<dbReference type="GeneID" id="13037155"/>
<feature type="transmembrane region" description="Helical" evidence="1">
    <location>
        <begin position="49"/>
        <end position="71"/>
    </location>
</feature>
<evidence type="ECO:0000256" key="1">
    <source>
        <dbReference type="SAM" id="Phobius"/>
    </source>
</evidence>
<sequence length="187" mass="20179">MREKLVWFGFMGALVYWSFVAWSISRNPWFSFWKNALSDLGGPGANSPWIYNAGLVVSSLFLLAFSVGLILTSEGRLQTVGGAYLSISSVFLALIGIFHEGTEPHVFVSTYFFVQFFLGALLYGLGSERLRPVSVLIFSLALVGPLVPFPSTSLLETYEILLVMAFSLAVALNSKGFTGRGASGGGG</sequence>
<name>I3ZWF9_THECF</name>
<organism evidence="2 3">
    <name type="scientific">Thermococcus cleftensis (strain DSM 27260 / KACC 17922 / CL1)</name>
    <dbReference type="NCBI Taxonomy" id="163003"/>
    <lineage>
        <taxon>Archaea</taxon>
        <taxon>Methanobacteriati</taxon>
        <taxon>Methanobacteriota</taxon>
        <taxon>Thermococci</taxon>
        <taxon>Thermococcales</taxon>
        <taxon>Thermococcaceae</taxon>
        <taxon>Thermococcus</taxon>
    </lineage>
</organism>
<dbReference type="STRING" id="163003.CL1_1847"/>
<feature type="transmembrane region" description="Helical" evidence="1">
    <location>
        <begin position="83"/>
        <end position="99"/>
    </location>
</feature>
<proteinExistence type="predicted"/>
<keyword evidence="1" id="KW-0472">Membrane</keyword>
<keyword evidence="1" id="KW-0812">Transmembrane</keyword>
<reference evidence="2 3" key="1">
    <citation type="journal article" date="2012" name="J. Bacteriol.">
        <title>Complete Genome Sequence of the Hyperthermophilic Archaeon Thermococcus sp. Strain CL1, Isolated from a Paralvinella sp. Polychaete Worm Collected from a Hydrothermal Vent.</title>
        <authorList>
            <person name="Jung J.H."/>
            <person name="Holden J.F."/>
            <person name="Seo D.H."/>
            <person name="Park K.H."/>
            <person name="Shin H."/>
            <person name="Ryu S."/>
            <person name="Lee J.H."/>
            <person name="Park C.S."/>
        </authorList>
    </citation>
    <scope>NUCLEOTIDE SEQUENCE [LARGE SCALE GENOMIC DNA]</scope>
    <source>
        <strain evidence="3">DSM 27260 / KACC 17922 / CL1</strain>
    </source>
</reference>
<dbReference type="KEGG" id="thm:CL1_1847"/>
<feature type="transmembrane region" description="Helical" evidence="1">
    <location>
        <begin position="5"/>
        <end position="24"/>
    </location>
</feature>